<dbReference type="EMBL" id="LR796402">
    <property type="protein sequence ID" value="CAB4141892.1"/>
    <property type="molecule type" value="Genomic_DNA"/>
</dbReference>
<accession>A0A6J5M721</accession>
<gene>
    <name evidence="1" type="ORF">UFOVP421_11</name>
</gene>
<proteinExistence type="predicted"/>
<sequence length="73" mass="7734">MTPDRTQRLNAAAVALADGARRAAEQGELTRAMRLLAVADAVRKAARGDRLGRKLALNDARVLRRAALRGGAA</sequence>
<protein>
    <submittedName>
        <fullName evidence="1">Uncharacterized protein</fullName>
    </submittedName>
</protein>
<organism evidence="1">
    <name type="scientific">uncultured Caudovirales phage</name>
    <dbReference type="NCBI Taxonomy" id="2100421"/>
    <lineage>
        <taxon>Viruses</taxon>
        <taxon>Duplodnaviria</taxon>
        <taxon>Heunggongvirae</taxon>
        <taxon>Uroviricota</taxon>
        <taxon>Caudoviricetes</taxon>
        <taxon>Peduoviridae</taxon>
        <taxon>Maltschvirus</taxon>
        <taxon>Maltschvirus maltsch</taxon>
    </lineage>
</organism>
<name>A0A6J5M721_9CAUD</name>
<evidence type="ECO:0000313" key="1">
    <source>
        <dbReference type="EMBL" id="CAB4141892.1"/>
    </source>
</evidence>
<reference evidence="1" key="1">
    <citation type="submission" date="2020-04" db="EMBL/GenBank/DDBJ databases">
        <authorList>
            <person name="Chiriac C."/>
            <person name="Salcher M."/>
            <person name="Ghai R."/>
            <person name="Kavagutti S V."/>
        </authorList>
    </citation>
    <scope>NUCLEOTIDE SEQUENCE</scope>
</reference>